<dbReference type="InterPro" id="IPR007627">
    <property type="entry name" value="RNA_pol_sigma70_r2"/>
</dbReference>
<feature type="domain" description="RNA polymerase sigma-70 region 2" evidence="5">
    <location>
        <begin position="24"/>
        <end position="91"/>
    </location>
</feature>
<keyword evidence="2" id="KW-0805">Transcription regulation</keyword>
<dbReference type="InterPro" id="IPR013324">
    <property type="entry name" value="RNA_pol_sigma_r3/r4-like"/>
</dbReference>
<dbReference type="GO" id="GO:0003677">
    <property type="term" value="F:DNA binding"/>
    <property type="evidence" value="ECO:0007669"/>
    <property type="project" value="InterPro"/>
</dbReference>
<dbReference type="RefSeq" id="WP_090166652.1">
    <property type="nucleotide sequence ID" value="NZ_FOFB01000006.1"/>
</dbReference>
<evidence type="ECO:0000256" key="2">
    <source>
        <dbReference type="ARBA" id="ARBA00023015"/>
    </source>
</evidence>
<accession>A0A1H9DNL8</accession>
<dbReference type="InterPro" id="IPR013249">
    <property type="entry name" value="RNA_pol_sigma70_r4_t2"/>
</dbReference>
<dbReference type="Gene3D" id="1.10.1740.10">
    <property type="match status" value="1"/>
</dbReference>
<feature type="domain" description="RNA polymerase sigma factor 70 region 4 type 2" evidence="6">
    <location>
        <begin position="126"/>
        <end position="171"/>
    </location>
</feature>
<protein>
    <submittedName>
        <fullName evidence="7">RNA polymerase sigma-70 factor, ECF subfamily</fullName>
    </submittedName>
</protein>
<dbReference type="PANTHER" id="PTHR43133">
    <property type="entry name" value="RNA POLYMERASE ECF-TYPE SIGMA FACTO"/>
    <property type="match status" value="1"/>
</dbReference>
<evidence type="ECO:0000313" key="7">
    <source>
        <dbReference type="EMBL" id="SEQ14343.1"/>
    </source>
</evidence>
<evidence type="ECO:0000256" key="1">
    <source>
        <dbReference type="ARBA" id="ARBA00010641"/>
    </source>
</evidence>
<dbReference type="SUPFAM" id="SSF88946">
    <property type="entry name" value="Sigma2 domain of RNA polymerase sigma factors"/>
    <property type="match status" value="1"/>
</dbReference>
<dbReference type="PANTHER" id="PTHR43133:SF46">
    <property type="entry name" value="RNA POLYMERASE SIGMA-70 FACTOR ECF SUBFAMILY"/>
    <property type="match status" value="1"/>
</dbReference>
<dbReference type="CDD" id="cd06171">
    <property type="entry name" value="Sigma70_r4"/>
    <property type="match status" value="1"/>
</dbReference>
<reference evidence="8" key="1">
    <citation type="submission" date="2016-10" db="EMBL/GenBank/DDBJ databases">
        <authorList>
            <person name="Varghese N."/>
            <person name="Submissions S."/>
        </authorList>
    </citation>
    <scope>NUCLEOTIDE SEQUENCE [LARGE SCALE GENOMIC DNA]</scope>
    <source>
        <strain evidence="8">DSM 24740</strain>
    </source>
</reference>
<comment type="similarity">
    <text evidence="1">Belongs to the sigma-70 factor family. ECF subfamily.</text>
</comment>
<dbReference type="InterPro" id="IPR036388">
    <property type="entry name" value="WH-like_DNA-bd_sf"/>
</dbReference>
<dbReference type="GO" id="GO:0016987">
    <property type="term" value="F:sigma factor activity"/>
    <property type="evidence" value="ECO:0007669"/>
    <property type="project" value="UniProtKB-KW"/>
</dbReference>
<dbReference type="SUPFAM" id="SSF88659">
    <property type="entry name" value="Sigma3 and sigma4 domains of RNA polymerase sigma factors"/>
    <property type="match status" value="1"/>
</dbReference>
<dbReference type="InterPro" id="IPR039425">
    <property type="entry name" value="RNA_pol_sigma-70-like"/>
</dbReference>
<keyword evidence="3" id="KW-0731">Sigma factor</keyword>
<name>A0A1H9DNL8_9BACT</name>
<keyword evidence="4" id="KW-0804">Transcription</keyword>
<evidence type="ECO:0000256" key="3">
    <source>
        <dbReference type="ARBA" id="ARBA00023082"/>
    </source>
</evidence>
<organism evidence="7 8">
    <name type="scientific">Neolewinella agarilytica</name>
    <dbReference type="NCBI Taxonomy" id="478744"/>
    <lineage>
        <taxon>Bacteria</taxon>
        <taxon>Pseudomonadati</taxon>
        <taxon>Bacteroidota</taxon>
        <taxon>Saprospiria</taxon>
        <taxon>Saprospirales</taxon>
        <taxon>Lewinellaceae</taxon>
        <taxon>Neolewinella</taxon>
    </lineage>
</organism>
<sequence length="189" mass="21399">MPQTTDHELLAAIANRNGEALRDLYGRHADRVYNTALSYLQREADAEEVTQDVFTKIWRSAAGFKSESQVTTWIYRITVNTSLTAIKKRDRYRFLSGAPSHHDPPDFSHPSAKIEDAETNQTIFSAIYSLAPRQKTAFVLSYVEELPRQQVADIMGLSLKAVESLLMRAKKGLKDKLKNDHPHLGKSKQ</sequence>
<keyword evidence="8" id="KW-1185">Reference proteome</keyword>
<dbReference type="InterPro" id="IPR014284">
    <property type="entry name" value="RNA_pol_sigma-70_dom"/>
</dbReference>
<evidence type="ECO:0000259" key="6">
    <source>
        <dbReference type="Pfam" id="PF08281"/>
    </source>
</evidence>
<dbReference type="InParanoid" id="A0A1H9DNL8"/>
<dbReference type="Gene3D" id="1.10.10.10">
    <property type="entry name" value="Winged helix-like DNA-binding domain superfamily/Winged helix DNA-binding domain"/>
    <property type="match status" value="1"/>
</dbReference>
<evidence type="ECO:0000259" key="5">
    <source>
        <dbReference type="Pfam" id="PF04542"/>
    </source>
</evidence>
<dbReference type="GO" id="GO:0006352">
    <property type="term" value="P:DNA-templated transcription initiation"/>
    <property type="evidence" value="ECO:0007669"/>
    <property type="project" value="InterPro"/>
</dbReference>
<dbReference type="NCBIfam" id="TIGR02937">
    <property type="entry name" value="sigma70-ECF"/>
    <property type="match status" value="1"/>
</dbReference>
<dbReference type="Pfam" id="PF04542">
    <property type="entry name" value="Sigma70_r2"/>
    <property type="match status" value="1"/>
</dbReference>
<dbReference type="InterPro" id="IPR013325">
    <property type="entry name" value="RNA_pol_sigma_r2"/>
</dbReference>
<dbReference type="AlphaFoldDB" id="A0A1H9DNL8"/>
<dbReference type="Proteomes" id="UP000199021">
    <property type="component" value="Unassembled WGS sequence"/>
</dbReference>
<dbReference type="OrthoDB" id="9780326at2"/>
<dbReference type="STRING" id="478744.SAMN05444359_10651"/>
<proteinExistence type="inferred from homology"/>
<evidence type="ECO:0000313" key="8">
    <source>
        <dbReference type="Proteomes" id="UP000199021"/>
    </source>
</evidence>
<dbReference type="Pfam" id="PF08281">
    <property type="entry name" value="Sigma70_r4_2"/>
    <property type="match status" value="1"/>
</dbReference>
<evidence type="ECO:0000256" key="4">
    <source>
        <dbReference type="ARBA" id="ARBA00023163"/>
    </source>
</evidence>
<dbReference type="EMBL" id="FOFB01000006">
    <property type="protein sequence ID" value="SEQ14343.1"/>
    <property type="molecule type" value="Genomic_DNA"/>
</dbReference>
<gene>
    <name evidence="7" type="ORF">SAMN05444359_10651</name>
</gene>